<dbReference type="InterPro" id="IPR003593">
    <property type="entry name" value="AAA+_ATPase"/>
</dbReference>
<evidence type="ECO:0000313" key="7">
    <source>
        <dbReference type="Proteomes" id="UP000645007"/>
    </source>
</evidence>
<dbReference type="EMBL" id="JABUXR010000008">
    <property type="protein sequence ID" value="MBD8085643.1"/>
    <property type="molecule type" value="Genomic_DNA"/>
</dbReference>
<evidence type="ECO:0000256" key="2">
    <source>
        <dbReference type="ARBA" id="ARBA00022741"/>
    </source>
</evidence>
<dbReference type="PROSITE" id="PS00211">
    <property type="entry name" value="ABC_TRANSPORTER_1"/>
    <property type="match status" value="1"/>
</dbReference>
<keyword evidence="2" id="KW-0547">Nucleotide-binding</keyword>
<dbReference type="InterPro" id="IPR003439">
    <property type="entry name" value="ABC_transporter-like_ATP-bd"/>
</dbReference>
<feature type="domain" description="HTH cro/C1-type" evidence="5">
    <location>
        <begin position="11"/>
        <end position="63"/>
    </location>
</feature>
<evidence type="ECO:0000256" key="3">
    <source>
        <dbReference type="ARBA" id="ARBA00022840"/>
    </source>
</evidence>
<keyword evidence="3" id="KW-0067">ATP-binding</keyword>
<reference evidence="6 7" key="1">
    <citation type="submission" date="2020-06" db="EMBL/GenBank/DDBJ databases">
        <title>Limosilactobacillus sp. nov.</title>
        <authorList>
            <person name="Ksiezarek M."/>
            <person name="Goncalves Ribeiro T."/>
            <person name="Rocha J."/>
            <person name="Grosso F."/>
            <person name="Peixe L."/>
        </authorList>
    </citation>
    <scope>NUCLEOTIDE SEQUENCE [LARGE SCALE GENOMIC DNA]</scope>
    <source>
        <strain evidence="7">c9Ua_26_M</strain>
    </source>
</reference>
<feature type="domain" description="ABC transporter" evidence="4">
    <location>
        <begin position="74"/>
        <end position="290"/>
    </location>
</feature>
<evidence type="ECO:0000256" key="1">
    <source>
        <dbReference type="ARBA" id="ARBA00022448"/>
    </source>
</evidence>
<dbReference type="Gene3D" id="1.10.260.40">
    <property type="entry name" value="lambda repressor-like DNA-binding domains"/>
    <property type="match status" value="1"/>
</dbReference>
<proteinExistence type="predicted"/>
<keyword evidence="1" id="KW-0813">Transport</keyword>
<sequence length="295" mass="33699">MKNIFAHQLGKLRTEQQLSQNDIASQLFVSRQAVSKWKNGDTEPNLDNLISLARLFNVSLDNLVTGSKDPDTLLLTVNHLKKTFNKPVLKDVTFSINNYERIALLGSNGAGKSTLIKILIGLLNPDSGKIKYYFNLKQDLNVMPQDDVLIPDLTVMEQVKLAALINKVYQPKYINNLLLKFKLNDQTNQFIQKLSGGQKRRLSLLISTLRSAKLLILDEPTVGMDLTSIDFFWKLLDQRNGSTIVVTHDFNQIDKYFSRVWLLKDGIIAHDISVKEIHSHHQTIAQWYRLNNKED</sequence>
<protein>
    <submittedName>
        <fullName evidence="6">XRE family transcriptional regulator</fullName>
    </submittedName>
</protein>
<gene>
    <name evidence="6" type="ORF">HUK45_05200</name>
</gene>
<dbReference type="RefSeq" id="WP_191911407.1">
    <property type="nucleotide sequence ID" value="NZ_JABUXR010000008.1"/>
</dbReference>
<dbReference type="PROSITE" id="PS50893">
    <property type="entry name" value="ABC_TRANSPORTER_2"/>
    <property type="match status" value="1"/>
</dbReference>
<dbReference type="CDD" id="cd00093">
    <property type="entry name" value="HTH_XRE"/>
    <property type="match status" value="1"/>
</dbReference>
<name>A0ABR8ZK20_9LACO</name>
<dbReference type="InterPro" id="IPR010982">
    <property type="entry name" value="Lambda_DNA-bd_dom_sf"/>
</dbReference>
<dbReference type="SMART" id="SM00382">
    <property type="entry name" value="AAA"/>
    <property type="match status" value="1"/>
</dbReference>
<organism evidence="6 7">
    <name type="scientific">Limosilactobacillus urinaemulieris</name>
    <dbReference type="NCBI Taxonomy" id="2742600"/>
    <lineage>
        <taxon>Bacteria</taxon>
        <taxon>Bacillati</taxon>
        <taxon>Bacillota</taxon>
        <taxon>Bacilli</taxon>
        <taxon>Lactobacillales</taxon>
        <taxon>Lactobacillaceae</taxon>
        <taxon>Limosilactobacillus</taxon>
    </lineage>
</organism>
<dbReference type="PANTHER" id="PTHR42711">
    <property type="entry name" value="ABC TRANSPORTER ATP-BINDING PROTEIN"/>
    <property type="match status" value="1"/>
</dbReference>
<dbReference type="Pfam" id="PF00005">
    <property type="entry name" value="ABC_tran"/>
    <property type="match status" value="1"/>
</dbReference>
<dbReference type="InterPro" id="IPR001387">
    <property type="entry name" value="Cro/C1-type_HTH"/>
</dbReference>
<dbReference type="InterPro" id="IPR050763">
    <property type="entry name" value="ABC_transporter_ATP-binding"/>
</dbReference>
<dbReference type="SUPFAM" id="SSF52540">
    <property type="entry name" value="P-loop containing nucleoside triphosphate hydrolases"/>
    <property type="match status" value="1"/>
</dbReference>
<keyword evidence="7" id="KW-1185">Reference proteome</keyword>
<dbReference type="SUPFAM" id="SSF47413">
    <property type="entry name" value="lambda repressor-like DNA-binding domains"/>
    <property type="match status" value="1"/>
</dbReference>
<dbReference type="Pfam" id="PF01381">
    <property type="entry name" value="HTH_3"/>
    <property type="match status" value="1"/>
</dbReference>
<accession>A0ABR8ZK20</accession>
<evidence type="ECO:0000259" key="5">
    <source>
        <dbReference type="PROSITE" id="PS50943"/>
    </source>
</evidence>
<evidence type="ECO:0000313" key="6">
    <source>
        <dbReference type="EMBL" id="MBD8085643.1"/>
    </source>
</evidence>
<dbReference type="PROSITE" id="PS50943">
    <property type="entry name" value="HTH_CROC1"/>
    <property type="match status" value="1"/>
</dbReference>
<dbReference type="InterPro" id="IPR017871">
    <property type="entry name" value="ABC_transporter-like_CS"/>
</dbReference>
<dbReference type="CDD" id="cd03230">
    <property type="entry name" value="ABC_DR_subfamily_A"/>
    <property type="match status" value="1"/>
</dbReference>
<dbReference type="Gene3D" id="3.40.50.300">
    <property type="entry name" value="P-loop containing nucleotide triphosphate hydrolases"/>
    <property type="match status" value="1"/>
</dbReference>
<dbReference type="PANTHER" id="PTHR42711:SF17">
    <property type="entry name" value="ABC TRANSPORTER ATP-BINDING PROTEIN"/>
    <property type="match status" value="1"/>
</dbReference>
<evidence type="ECO:0000259" key="4">
    <source>
        <dbReference type="PROSITE" id="PS50893"/>
    </source>
</evidence>
<dbReference type="Proteomes" id="UP000645007">
    <property type="component" value="Unassembled WGS sequence"/>
</dbReference>
<dbReference type="InterPro" id="IPR027417">
    <property type="entry name" value="P-loop_NTPase"/>
</dbReference>
<comment type="caution">
    <text evidence="6">The sequence shown here is derived from an EMBL/GenBank/DDBJ whole genome shotgun (WGS) entry which is preliminary data.</text>
</comment>
<dbReference type="SMART" id="SM00530">
    <property type="entry name" value="HTH_XRE"/>
    <property type="match status" value="1"/>
</dbReference>